<evidence type="ECO:0000256" key="3">
    <source>
        <dbReference type="ARBA" id="ARBA00012438"/>
    </source>
</evidence>
<evidence type="ECO:0000313" key="19">
    <source>
        <dbReference type="Proteomes" id="UP000216498"/>
    </source>
</evidence>
<dbReference type="Gene3D" id="3.30.565.10">
    <property type="entry name" value="Histidine kinase-like ATPase, C-terminal domain"/>
    <property type="match status" value="1"/>
</dbReference>
<dbReference type="InterPro" id="IPR041610">
    <property type="entry name" value="ArlS_N"/>
</dbReference>
<dbReference type="SMART" id="SM00387">
    <property type="entry name" value="HATPase_c"/>
    <property type="match status" value="1"/>
</dbReference>
<keyword evidence="11" id="KW-0067">ATP-binding</keyword>
<feature type="transmembrane region" description="Helical" evidence="15">
    <location>
        <begin position="155"/>
        <end position="182"/>
    </location>
</feature>
<dbReference type="PANTHER" id="PTHR45436">
    <property type="entry name" value="SENSOR HISTIDINE KINASE YKOH"/>
    <property type="match status" value="1"/>
</dbReference>
<evidence type="ECO:0000256" key="15">
    <source>
        <dbReference type="SAM" id="Phobius"/>
    </source>
</evidence>
<protein>
    <recommendedName>
        <fullName evidence="4">Signal transduction histidine-protein kinase ArlS</fullName>
        <ecNumber evidence="3">2.7.13.3</ecNumber>
    </recommendedName>
</protein>
<dbReference type="InterPro" id="IPR036890">
    <property type="entry name" value="HATPase_C_sf"/>
</dbReference>
<evidence type="ECO:0000256" key="9">
    <source>
        <dbReference type="ARBA" id="ARBA00022741"/>
    </source>
</evidence>
<dbReference type="CDD" id="cd00075">
    <property type="entry name" value="HATPase"/>
    <property type="match status" value="1"/>
</dbReference>
<dbReference type="Gene3D" id="1.10.287.130">
    <property type="match status" value="1"/>
</dbReference>
<dbReference type="PROSITE" id="PS50109">
    <property type="entry name" value="HIS_KIN"/>
    <property type="match status" value="1"/>
</dbReference>
<dbReference type="Gene3D" id="6.10.340.10">
    <property type="match status" value="1"/>
</dbReference>
<accession>A0A265NAW6</accession>
<dbReference type="OrthoDB" id="9786919at2"/>
<dbReference type="SMART" id="SM00388">
    <property type="entry name" value="HisKA"/>
    <property type="match status" value="1"/>
</dbReference>
<dbReference type="PANTHER" id="PTHR45436:SF5">
    <property type="entry name" value="SENSOR HISTIDINE KINASE TRCS"/>
    <property type="match status" value="1"/>
</dbReference>
<dbReference type="InterPro" id="IPR004358">
    <property type="entry name" value="Sig_transdc_His_kin-like_C"/>
</dbReference>
<dbReference type="InterPro" id="IPR003660">
    <property type="entry name" value="HAMP_dom"/>
</dbReference>
<keyword evidence="8 15" id="KW-0812">Transmembrane</keyword>
<proteinExistence type="predicted"/>
<dbReference type="InterPro" id="IPR036097">
    <property type="entry name" value="HisK_dim/P_sf"/>
</dbReference>
<keyword evidence="13" id="KW-0902">Two-component regulatory system</keyword>
<dbReference type="Pfam" id="PF00672">
    <property type="entry name" value="HAMP"/>
    <property type="match status" value="1"/>
</dbReference>
<keyword evidence="9" id="KW-0547">Nucleotide-binding</keyword>
<evidence type="ECO:0000259" key="16">
    <source>
        <dbReference type="PROSITE" id="PS50109"/>
    </source>
</evidence>
<dbReference type="Pfam" id="PF00512">
    <property type="entry name" value="HisKA"/>
    <property type="match status" value="1"/>
</dbReference>
<organism evidence="18 19">
    <name type="scientific">Virgibacillus indicus</name>
    <dbReference type="NCBI Taxonomy" id="2024554"/>
    <lineage>
        <taxon>Bacteria</taxon>
        <taxon>Bacillati</taxon>
        <taxon>Bacillota</taxon>
        <taxon>Bacilli</taxon>
        <taxon>Bacillales</taxon>
        <taxon>Bacillaceae</taxon>
        <taxon>Virgibacillus</taxon>
    </lineage>
</organism>
<keyword evidence="10 18" id="KW-0418">Kinase</keyword>
<evidence type="ECO:0000256" key="5">
    <source>
        <dbReference type="ARBA" id="ARBA00022475"/>
    </source>
</evidence>
<reference evidence="18 19" key="1">
    <citation type="submission" date="2017-08" db="EMBL/GenBank/DDBJ databases">
        <title>Virgibacillus indicus sp. nov. and Virgibacillus profoundi sp. nov, two moderately halophilic bacteria isolated from marine sediment by using the Microfluidic Streak Plate.</title>
        <authorList>
            <person name="Xu B."/>
            <person name="Hu B."/>
            <person name="Wang J."/>
            <person name="Zhu Y."/>
            <person name="Huang L."/>
            <person name="Du W."/>
            <person name="Huang Y."/>
        </authorList>
    </citation>
    <scope>NUCLEOTIDE SEQUENCE [LARGE SCALE GENOMIC DNA]</scope>
    <source>
        <strain evidence="18 19">IO3-P2-C2</strain>
    </source>
</reference>
<dbReference type="GO" id="GO:0005886">
    <property type="term" value="C:plasma membrane"/>
    <property type="evidence" value="ECO:0007669"/>
    <property type="project" value="UniProtKB-SubCell"/>
</dbReference>
<dbReference type="InterPro" id="IPR003594">
    <property type="entry name" value="HATPase_dom"/>
</dbReference>
<evidence type="ECO:0000256" key="10">
    <source>
        <dbReference type="ARBA" id="ARBA00022777"/>
    </source>
</evidence>
<evidence type="ECO:0000256" key="13">
    <source>
        <dbReference type="ARBA" id="ARBA00023012"/>
    </source>
</evidence>
<evidence type="ECO:0000256" key="12">
    <source>
        <dbReference type="ARBA" id="ARBA00022989"/>
    </source>
</evidence>
<dbReference type="SUPFAM" id="SSF47384">
    <property type="entry name" value="Homodimeric domain of signal transducing histidine kinase"/>
    <property type="match status" value="1"/>
</dbReference>
<evidence type="ECO:0000256" key="8">
    <source>
        <dbReference type="ARBA" id="ARBA00022692"/>
    </source>
</evidence>
<feature type="transmembrane region" description="Helical" evidence="15">
    <location>
        <begin position="7"/>
        <end position="30"/>
    </location>
</feature>
<evidence type="ECO:0000259" key="17">
    <source>
        <dbReference type="PROSITE" id="PS50885"/>
    </source>
</evidence>
<comment type="caution">
    <text evidence="18">The sequence shown here is derived from an EMBL/GenBank/DDBJ whole genome shotgun (WGS) entry which is preliminary data.</text>
</comment>
<dbReference type="GO" id="GO:0005524">
    <property type="term" value="F:ATP binding"/>
    <property type="evidence" value="ECO:0007669"/>
    <property type="project" value="UniProtKB-KW"/>
</dbReference>
<dbReference type="FunFam" id="1.10.287.130:FF:000001">
    <property type="entry name" value="Two-component sensor histidine kinase"/>
    <property type="match status" value="1"/>
</dbReference>
<evidence type="ECO:0000256" key="11">
    <source>
        <dbReference type="ARBA" id="ARBA00022840"/>
    </source>
</evidence>
<dbReference type="InterPro" id="IPR050428">
    <property type="entry name" value="TCS_sensor_his_kinase"/>
</dbReference>
<dbReference type="RefSeq" id="WP_094885559.1">
    <property type="nucleotide sequence ID" value="NZ_NPMS01000003.1"/>
</dbReference>
<evidence type="ECO:0000256" key="7">
    <source>
        <dbReference type="ARBA" id="ARBA00022679"/>
    </source>
</evidence>
<feature type="domain" description="Histidine kinase" evidence="16">
    <location>
        <begin position="241"/>
        <end position="451"/>
    </location>
</feature>
<dbReference type="FunFam" id="3.30.565.10:FF:000006">
    <property type="entry name" value="Sensor histidine kinase WalK"/>
    <property type="match status" value="1"/>
</dbReference>
<evidence type="ECO:0000313" key="18">
    <source>
        <dbReference type="EMBL" id="OZU89168.1"/>
    </source>
</evidence>
<evidence type="ECO:0000256" key="14">
    <source>
        <dbReference type="ARBA" id="ARBA00023136"/>
    </source>
</evidence>
<name>A0A265NAW6_9BACI</name>
<dbReference type="EC" id="2.7.13.3" evidence="3"/>
<comment type="subcellular location">
    <subcellularLocation>
        <location evidence="2">Cell membrane</location>
        <topology evidence="2">Multi-pass membrane protein</topology>
    </subcellularLocation>
</comment>
<dbReference type="EMBL" id="NPMS01000003">
    <property type="protein sequence ID" value="OZU89168.1"/>
    <property type="molecule type" value="Genomic_DNA"/>
</dbReference>
<gene>
    <name evidence="18" type="ORF">CIL03_09175</name>
</gene>
<dbReference type="InterPro" id="IPR003661">
    <property type="entry name" value="HisK_dim/P_dom"/>
</dbReference>
<dbReference type="GO" id="GO:0000155">
    <property type="term" value="F:phosphorelay sensor kinase activity"/>
    <property type="evidence" value="ECO:0007669"/>
    <property type="project" value="InterPro"/>
</dbReference>
<keyword evidence="6" id="KW-0597">Phosphoprotein</keyword>
<dbReference type="Proteomes" id="UP000216498">
    <property type="component" value="Unassembled WGS sequence"/>
</dbReference>
<evidence type="ECO:0000256" key="6">
    <source>
        <dbReference type="ARBA" id="ARBA00022553"/>
    </source>
</evidence>
<dbReference type="PRINTS" id="PR00344">
    <property type="entry name" value="BCTRLSENSOR"/>
</dbReference>
<dbReference type="Pfam" id="PF02518">
    <property type="entry name" value="HATPase_c"/>
    <property type="match status" value="1"/>
</dbReference>
<sequence length="452" mass="51279">MKLKTKIQLFTSMFMLVLIILVNTSIYFLFYKITIDNELEQLTAQTNIIVEKLAENPDSATSELLFAFLPPEGMIRVIQENGNNLKEQARKGEYTQLPGEYSTTESQEIVAGKNGEDVVVITKPIIWNSGEQAGEVVTLQVSDHLIGNQETMQNLLYVLVVASLIMLIPTYIAGTFLSRFLVRPIKDLIQTMKENIRNREWKKINVENRSQDELYEMERTFNEMIDFLRDNFEKQEIFVSDASHELKTPISIVKSYAQLLERRGKENPELLKESIEAIDSEADRMKKLVEQMLALAKNKQTGALKQVDLVSLIEETTATFQGAYSREINLEKGMDMLVVNGNKDQLEQIIYILIDNALKYSKDKVKVSISEENSNAVFQVTDYGNGIPEEERSRIFERFYRIDKARSRDTGGTGLGLAIAKTIAKEHHGDLSVTSEIGEGSTFILRLPIGEA</sequence>
<keyword evidence="19" id="KW-1185">Reference proteome</keyword>
<keyword evidence="12 15" id="KW-1133">Transmembrane helix</keyword>
<dbReference type="Pfam" id="PF18719">
    <property type="entry name" value="ArlS_N"/>
    <property type="match status" value="1"/>
</dbReference>
<keyword evidence="14 15" id="KW-0472">Membrane</keyword>
<dbReference type="SUPFAM" id="SSF55874">
    <property type="entry name" value="ATPase domain of HSP90 chaperone/DNA topoisomerase II/histidine kinase"/>
    <property type="match status" value="1"/>
</dbReference>
<evidence type="ECO:0000256" key="1">
    <source>
        <dbReference type="ARBA" id="ARBA00000085"/>
    </source>
</evidence>
<keyword evidence="5" id="KW-1003">Cell membrane</keyword>
<dbReference type="InterPro" id="IPR005467">
    <property type="entry name" value="His_kinase_dom"/>
</dbReference>
<dbReference type="CDD" id="cd06225">
    <property type="entry name" value="HAMP"/>
    <property type="match status" value="1"/>
</dbReference>
<comment type="catalytic activity">
    <reaction evidence="1">
        <text>ATP + protein L-histidine = ADP + protein N-phospho-L-histidine.</text>
        <dbReference type="EC" id="2.7.13.3"/>
    </reaction>
</comment>
<dbReference type="AlphaFoldDB" id="A0A265NAW6"/>
<feature type="domain" description="HAMP" evidence="17">
    <location>
        <begin position="179"/>
        <end position="233"/>
    </location>
</feature>
<keyword evidence="7" id="KW-0808">Transferase</keyword>
<dbReference type="CDD" id="cd00082">
    <property type="entry name" value="HisKA"/>
    <property type="match status" value="1"/>
</dbReference>
<evidence type="ECO:0000256" key="4">
    <source>
        <dbReference type="ARBA" id="ARBA00015735"/>
    </source>
</evidence>
<dbReference type="PROSITE" id="PS50885">
    <property type="entry name" value="HAMP"/>
    <property type="match status" value="1"/>
</dbReference>
<evidence type="ECO:0000256" key="2">
    <source>
        <dbReference type="ARBA" id="ARBA00004651"/>
    </source>
</evidence>